<name>A0AAW8MHM0_9PSED</name>
<evidence type="ECO:0000256" key="1">
    <source>
        <dbReference type="SAM" id="Coils"/>
    </source>
</evidence>
<feature type="coiled-coil region" evidence="1">
    <location>
        <begin position="265"/>
        <end position="299"/>
    </location>
</feature>
<dbReference type="InterPro" id="IPR043129">
    <property type="entry name" value="ATPase_NBD"/>
</dbReference>
<protein>
    <submittedName>
        <fullName evidence="2">Molecular chaperone DnaK (HSP70)</fullName>
    </submittedName>
</protein>
<sequence>MSKTEKTIWIDSVQLKQINGETYIPTVITYKSEETFLIGSEAEAEESKGEISNKNFKVDLGDIIAGSALLDRKKFQTNIDTEKSAFELTKNFFENVLAHTLAFKTKDLEHRINAKIIVAEPLSFQIETHGKNWIKNYRDNIKRILHNFDSIDFLPEPFAVYQYYRYGLRTPQLSDNIKHIALIIDFGGGTFDACIIESTNNGDISQSGKHAKPLAAASIPIGGFYINTILAEYLIKRDFDDPTIKSKIGQHITIAQRYRKGELKFEQLNEEKRSFIRNFEQIEKEIEQTKKTLSNQITDWALGYTTCYEKSPIKLPKNPFLADTAWYESELIGHQFKTVFERDIWDKQLKKTISQVIVRGREELRGRPITSTLISGGSSNIRILEKLLERDFSEELGHARPLPLSSSFQEVVAKGLAIECARRYFDHDSEFISVTYNPIKLILNPDEKGLESKRFTSIHDKIDMSNTKDGDLIPSAQSLKNFIDEPLSWKVKLSSPPKRLLEYYFLRPQVEQSGISIEERYNIESSKIHTRGDVFFESKTKVELTIKDDGTTTPRFIYSSGNPDKNIPETSFEGKPFVIDMTSDSTHKQTQFFIGFDFGTSNSSICELTDQNIVTITKRSNDSTWSDLRKILPNLPYPIAIPLRKYLQINHEKNAIDLARDAFEAALSFAAYTAAAEAKAHNVLGKSFNAFAHRSMGPLKALLECSLTNLKSNAHFSKEYKKLFAELKPEFELAITQFTDHKHAKLESGKVEAHRHLTLIMNICNLALEDRLFGFFERISSSGIRRNQFSGLFRSAIDNQPFVDTLIYNGTIPFSQSECHIYDNDTGDCLTLSPLIVFSEQANTTHQYQCNIFDKQEGHNYLFKPVDTENVFDSESVCEGLREQIVEQLYSGDPSADRIVNIRLSSTPD</sequence>
<gene>
    <name evidence="2" type="ORF">J2W43_005203</name>
</gene>
<dbReference type="Proteomes" id="UP001252613">
    <property type="component" value="Unassembled WGS sequence"/>
</dbReference>
<dbReference type="Gene3D" id="3.90.640.10">
    <property type="entry name" value="Actin, Chain A, domain 4"/>
    <property type="match status" value="1"/>
</dbReference>
<dbReference type="RefSeq" id="WP_310367092.1">
    <property type="nucleotide sequence ID" value="NZ_JAVDVC010000013.1"/>
</dbReference>
<keyword evidence="1" id="KW-0175">Coiled coil</keyword>
<accession>A0AAW8MHM0</accession>
<dbReference type="AlphaFoldDB" id="A0AAW8MHM0"/>
<organism evidence="2 3">
    <name type="scientific">Pseudomonas brassicacearum</name>
    <dbReference type="NCBI Taxonomy" id="930166"/>
    <lineage>
        <taxon>Bacteria</taxon>
        <taxon>Pseudomonadati</taxon>
        <taxon>Pseudomonadota</taxon>
        <taxon>Gammaproteobacteria</taxon>
        <taxon>Pseudomonadales</taxon>
        <taxon>Pseudomonadaceae</taxon>
        <taxon>Pseudomonas</taxon>
    </lineage>
</organism>
<evidence type="ECO:0000313" key="3">
    <source>
        <dbReference type="Proteomes" id="UP001252613"/>
    </source>
</evidence>
<dbReference type="Gene3D" id="3.30.420.40">
    <property type="match status" value="2"/>
</dbReference>
<reference evidence="2" key="1">
    <citation type="submission" date="2023-07" db="EMBL/GenBank/DDBJ databases">
        <title>Sorghum-associated microbial communities from plants grown in Nebraska, USA.</title>
        <authorList>
            <person name="Schachtman D."/>
        </authorList>
    </citation>
    <scope>NUCLEOTIDE SEQUENCE</scope>
    <source>
        <strain evidence="2">3432</strain>
    </source>
</reference>
<comment type="caution">
    <text evidence="2">The sequence shown here is derived from an EMBL/GenBank/DDBJ whole genome shotgun (WGS) entry which is preliminary data.</text>
</comment>
<dbReference type="SUPFAM" id="SSF53067">
    <property type="entry name" value="Actin-like ATPase domain"/>
    <property type="match status" value="1"/>
</dbReference>
<dbReference type="EMBL" id="JAVDVC010000013">
    <property type="protein sequence ID" value="MDR6961190.1"/>
    <property type="molecule type" value="Genomic_DNA"/>
</dbReference>
<evidence type="ECO:0000313" key="2">
    <source>
        <dbReference type="EMBL" id="MDR6961190.1"/>
    </source>
</evidence>
<proteinExistence type="predicted"/>